<evidence type="ECO:0000313" key="3">
    <source>
        <dbReference type="Proteomes" id="UP000030752"/>
    </source>
</evidence>
<feature type="compositionally biased region" description="Basic residues" evidence="1">
    <location>
        <begin position="1"/>
        <end position="12"/>
    </location>
</feature>
<proteinExistence type="predicted"/>
<dbReference type="EMBL" id="KB822718">
    <property type="protein sequence ID" value="ETN43315.1"/>
    <property type="molecule type" value="Genomic_DNA"/>
</dbReference>
<name>W2S3Y4_CYPE1</name>
<dbReference type="HOGENOM" id="CLU_039645_0_0_1"/>
<accession>W2S3Y4</accession>
<keyword evidence="3" id="KW-1185">Reference proteome</keyword>
<dbReference type="RefSeq" id="XP_008715051.1">
    <property type="nucleotide sequence ID" value="XM_008716829.1"/>
</dbReference>
<evidence type="ECO:0000313" key="2">
    <source>
        <dbReference type="EMBL" id="ETN43315.1"/>
    </source>
</evidence>
<dbReference type="VEuPathDB" id="FungiDB:HMPREF1541_02474"/>
<dbReference type="AlphaFoldDB" id="W2S3Y4"/>
<organism evidence="2 3">
    <name type="scientific">Cyphellophora europaea (strain CBS 101466)</name>
    <name type="common">Phialophora europaea</name>
    <dbReference type="NCBI Taxonomy" id="1220924"/>
    <lineage>
        <taxon>Eukaryota</taxon>
        <taxon>Fungi</taxon>
        <taxon>Dikarya</taxon>
        <taxon>Ascomycota</taxon>
        <taxon>Pezizomycotina</taxon>
        <taxon>Eurotiomycetes</taxon>
        <taxon>Chaetothyriomycetidae</taxon>
        <taxon>Chaetothyriales</taxon>
        <taxon>Cyphellophoraceae</taxon>
        <taxon>Cyphellophora</taxon>
    </lineage>
</organism>
<sequence>MAKNKSTKKAQATKKTQASKKTSTIPLPPAIYINDASLSDGTPDYALALLKLLPNYAYETVSDAFNTQAAVNHLERTKTAKAVACFIDPRVDGSLAEAAKHANIIKQACVKHGRNFVSINIYNSSVFPDGLAKEKSLFAANHLDHAVKDYTSPASAAKEILKWLFKTLAPIETIYLIPDAEMKAIDTKNFSDYAYCPLDETHLRGKDEKVQFVAVITSKAVVAPEGKKLTWSVADKSGVANFYFVHRGTSSQYTWDWVMALQPGQRVALPRMPSVLVTEPLGKRAAKAPFRAVGYTLLVPATALILAGKGIKAVGKKACMGKASKWVARDDAIVDGKGKVRERKAGEAPQVKGNTQPEWEKVLQDSEEDTAPWRVFDEKGMMRWDCVDEDAKTEKGSVHGSDKEASLA</sequence>
<dbReference type="GeneID" id="19969813"/>
<feature type="region of interest" description="Disordered" evidence="1">
    <location>
        <begin position="1"/>
        <end position="22"/>
    </location>
</feature>
<gene>
    <name evidence="2" type="ORF">HMPREF1541_02474</name>
</gene>
<reference evidence="2 3" key="1">
    <citation type="submission" date="2013-03" db="EMBL/GenBank/DDBJ databases">
        <title>The Genome Sequence of Phialophora europaea CBS 101466.</title>
        <authorList>
            <consortium name="The Broad Institute Genomics Platform"/>
            <person name="Cuomo C."/>
            <person name="de Hoog S."/>
            <person name="Gorbushina A."/>
            <person name="Walker B."/>
            <person name="Young S.K."/>
            <person name="Zeng Q."/>
            <person name="Gargeya S."/>
            <person name="Fitzgerald M."/>
            <person name="Haas B."/>
            <person name="Abouelleil A."/>
            <person name="Allen A.W."/>
            <person name="Alvarado L."/>
            <person name="Arachchi H.M."/>
            <person name="Berlin A.M."/>
            <person name="Chapman S.B."/>
            <person name="Gainer-Dewar J."/>
            <person name="Goldberg J."/>
            <person name="Griggs A."/>
            <person name="Gujja S."/>
            <person name="Hansen M."/>
            <person name="Howarth C."/>
            <person name="Imamovic A."/>
            <person name="Ireland A."/>
            <person name="Larimer J."/>
            <person name="McCowan C."/>
            <person name="Murphy C."/>
            <person name="Pearson M."/>
            <person name="Poon T.W."/>
            <person name="Priest M."/>
            <person name="Roberts A."/>
            <person name="Saif S."/>
            <person name="Shea T."/>
            <person name="Sisk P."/>
            <person name="Sykes S."/>
            <person name="Wortman J."/>
            <person name="Nusbaum C."/>
            <person name="Birren B."/>
        </authorList>
    </citation>
    <scope>NUCLEOTIDE SEQUENCE [LARGE SCALE GENOMIC DNA]</scope>
    <source>
        <strain evidence="2 3">CBS 101466</strain>
    </source>
</reference>
<dbReference type="Proteomes" id="UP000030752">
    <property type="component" value="Unassembled WGS sequence"/>
</dbReference>
<evidence type="ECO:0000256" key="1">
    <source>
        <dbReference type="SAM" id="MobiDB-lite"/>
    </source>
</evidence>
<dbReference type="OrthoDB" id="4155104at2759"/>
<dbReference type="InParanoid" id="W2S3Y4"/>
<feature type="compositionally biased region" description="Low complexity" evidence="1">
    <location>
        <begin position="13"/>
        <end position="22"/>
    </location>
</feature>
<protein>
    <submittedName>
        <fullName evidence="2">Uncharacterized protein</fullName>
    </submittedName>
</protein>
<feature type="region of interest" description="Disordered" evidence="1">
    <location>
        <begin position="388"/>
        <end position="408"/>
    </location>
</feature>
<dbReference type="eggNOG" id="ENOG502T39S">
    <property type="taxonomic scope" value="Eukaryota"/>
</dbReference>